<comment type="function">
    <text evidence="6">Component of the NuA4 histone acetyltransferase complex which is involved in transcriptional activation of selected genes principally by acetylation of nucleosomal histone H4 and H2A.</text>
</comment>
<dbReference type="CDD" id="cd00167">
    <property type="entry name" value="SANT"/>
    <property type="match status" value="1"/>
</dbReference>
<comment type="subunit">
    <text evidence="7">Component of the NuA4 histone acetyltransferase complex. Interacts with ARP4 and SWC4, and (via HSA domain) with TAF14 and TAF14B.</text>
</comment>
<protein>
    <submittedName>
        <fullName evidence="11">Uncharacterized protein</fullName>
    </submittedName>
</protein>
<evidence type="ECO:0000313" key="11">
    <source>
        <dbReference type="EMBL" id="KAK4268330.1"/>
    </source>
</evidence>
<feature type="region of interest" description="Disordered" evidence="8">
    <location>
        <begin position="1691"/>
        <end position="1825"/>
    </location>
</feature>
<organism evidence="11 12">
    <name type="scientific">Acacia crassicarpa</name>
    <name type="common">northern wattle</name>
    <dbReference type="NCBI Taxonomy" id="499986"/>
    <lineage>
        <taxon>Eukaryota</taxon>
        <taxon>Viridiplantae</taxon>
        <taxon>Streptophyta</taxon>
        <taxon>Embryophyta</taxon>
        <taxon>Tracheophyta</taxon>
        <taxon>Spermatophyta</taxon>
        <taxon>Magnoliopsida</taxon>
        <taxon>eudicotyledons</taxon>
        <taxon>Gunneridae</taxon>
        <taxon>Pentapetalae</taxon>
        <taxon>rosids</taxon>
        <taxon>fabids</taxon>
        <taxon>Fabales</taxon>
        <taxon>Fabaceae</taxon>
        <taxon>Caesalpinioideae</taxon>
        <taxon>mimosoid clade</taxon>
        <taxon>Acacieae</taxon>
        <taxon>Acacia</taxon>
    </lineage>
</organism>
<feature type="compositionally biased region" description="Basic and acidic residues" evidence="8">
    <location>
        <begin position="1798"/>
        <end position="1807"/>
    </location>
</feature>
<dbReference type="PROSITE" id="PS50090">
    <property type="entry name" value="MYB_LIKE"/>
    <property type="match status" value="1"/>
</dbReference>
<dbReference type="Gene3D" id="1.10.10.60">
    <property type="entry name" value="Homeodomain-like"/>
    <property type="match status" value="1"/>
</dbReference>
<evidence type="ECO:0000259" key="9">
    <source>
        <dbReference type="PROSITE" id="PS50090"/>
    </source>
</evidence>
<comment type="similarity">
    <text evidence="2">Belongs to the EAF1 family.</text>
</comment>
<dbReference type="PANTHER" id="PTHR46774:SF3">
    <property type="entry name" value="CHROMATIN MODIFICATION-RELATED PROTEIN EAF1 A-RELATED"/>
    <property type="match status" value="1"/>
</dbReference>
<feature type="region of interest" description="Disordered" evidence="8">
    <location>
        <begin position="983"/>
        <end position="1004"/>
    </location>
</feature>
<dbReference type="Pfam" id="PF13921">
    <property type="entry name" value="Myb_DNA-bind_6"/>
    <property type="match status" value="1"/>
</dbReference>
<comment type="subcellular location">
    <subcellularLocation>
        <location evidence="1">Nucleus</location>
    </subcellularLocation>
</comment>
<evidence type="ECO:0000256" key="4">
    <source>
        <dbReference type="ARBA" id="ARBA00023125"/>
    </source>
</evidence>
<feature type="compositionally biased region" description="Polar residues" evidence="8">
    <location>
        <begin position="1808"/>
        <end position="1819"/>
    </location>
</feature>
<feature type="compositionally biased region" description="Low complexity" evidence="8">
    <location>
        <begin position="1486"/>
        <end position="1506"/>
    </location>
</feature>
<feature type="compositionally biased region" description="Low complexity" evidence="8">
    <location>
        <begin position="1914"/>
        <end position="1940"/>
    </location>
</feature>
<keyword evidence="12" id="KW-1185">Reference proteome</keyword>
<dbReference type="PANTHER" id="PTHR46774">
    <property type="entry name" value="CHROMATIN MODIFICATION-RELATED PROTEIN EAF1 A-RELATED"/>
    <property type="match status" value="1"/>
</dbReference>
<feature type="region of interest" description="Disordered" evidence="8">
    <location>
        <begin position="676"/>
        <end position="698"/>
    </location>
</feature>
<dbReference type="GO" id="GO:0009909">
    <property type="term" value="P:regulation of flower development"/>
    <property type="evidence" value="ECO:0007669"/>
    <property type="project" value="UniProtKB-ARBA"/>
</dbReference>
<dbReference type="GO" id="GO:0003677">
    <property type="term" value="F:DNA binding"/>
    <property type="evidence" value="ECO:0007669"/>
    <property type="project" value="UniProtKB-KW"/>
</dbReference>
<dbReference type="SMART" id="SM00717">
    <property type="entry name" value="SANT"/>
    <property type="match status" value="1"/>
</dbReference>
<dbReference type="FunFam" id="1.10.10.60:FF:000578">
    <property type="entry name" value="Helicase/SANT-associated, DNA binding protein"/>
    <property type="match status" value="1"/>
</dbReference>
<dbReference type="InterPro" id="IPR044798">
    <property type="entry name" value="EAF1A/B"/>
</dbReference>
<dbReference type="SMART" id="SM00573">
    <property type="entry name" value="HSA"/>
    <property type="match status" value="1"/>
</dbReference>
<evidence type="ECO:0000259" key="10">
    <source>
        <dbReference type="PROSITE" id="PS51204"/>
    </source>
</evidence>
<feature type="compositionally biased region" description="Basic residues" evidence="8">
    <location>
        <begin position="188"/>
        <end position="198"/>
    </location>
</feature>
<dbReference type="EMBL" id="JAWXYG010000007">
    <property type="protein sequence ID" value="KAK4268330.1"/>
    <property type="molecule type" value="Genomic_DNA"/>
</dbReference>
<feature type="compositionally biased region" description="Polar residues" evidence="8">
    <location>
        <begin position="1850"/>
        <end position="1877"/>
    </location>
</feature>
<dbReference type="InterPro" id="IPR001005">
    <property type="entry name" value="SANT/Myb"/>
</dbReference>
<feature type="compositionally biased region" description="Low complexity" evidence="8">
    <location>
        <begin position="1618"/>
        <end position="1633"/>
    </location>
</feature>
<evidence type="ECO:0000256" key="2">
    <source>
        <dbReference type="ARBA" id="ARBA00008913"/>
    </source>
</evidence>
<feature type="region of interest" description="Disordered" evidence="8">
    <location>
        <begin position="1899"/>
        <end position="1982"/>
    </location>
</feature>
<name>A0AAE1MKV6_9FABA</name>
<evidence type="ECO:0000313" key="12">
    <source>
        <dbReference type="Proteomes" id="UP001293593"/>
    </source>
</evidence>
<feature type="region of interest" description="Disordered" evidence="8">
    <location>
        <begin position="1454"/>
        <end position="1510"/>
    </location>
</feature>
<feature type="compositionally biased region" description="Polar residues" evidence="8">
    <location>
        <begin position="1691"/>
        <end position="1723"/>
    </location>
</feature>
<feature type="region of interest" description="Disordered" evidence="8">
    <location>
        <begin position="1844"/>
        <end position="1887"/>
    </location>
</feature>
<evidence type="ECO:0000256" key="1">
    <source>
        <dbReference type="ARBA" id="ARBA00004123"/>
    </source>
</evidence>
<evidence type="ECO:0000256" key="5">
    <source>
        <dbReference type="ARBA" id="ARBA00023242"/>
    </source>
</evidence>
<evidence type="ECO:0000256" key="7">
    <source>
        <dbReference type="ARBA" id="ARBA00062794"/>
    </source>
</evidence>
<feature type="compositionally biased region" description="Basic and acidic residues" evidence="8">
    <location>
        <begin position="680"/>
        <end position="695"/>
    </location>
</feature>
<comment type="caution">
    <text evidence="11">The sequence shown here is derived from an EMBL/GenBank/DDBJ whole genome shotgun (WGS) entry which is preliminary data.</text>
</comment>
<feature type="compositionally biased region" description="Low complexity" evidence="8">
    <location>
        <begin position="1958"/>
        <end position="1971"/>
    </location>
</feature>
<feature type="compositionally biased region" description="Polar residues" evidence="8">
    <location>
        <begin position="1754"/>
        <end position="1789"/>
    </location>
</feature>
<accession>A0AAE1MKV6</accession>
<feature type="compositionally biased region" description="Low complexity" evidence="8">
    <location>
        <begin position="1135"/>
        <end position="1149"/>
    </location>
</feature>
<dbReference type="Proteomes" id="UP001293593">
    <property type="component" value="Unassembled WGS sequence"/>
</dbReference>
<proteinExistence type="inferred from homology"/>
<feature type="compositionally biased region" description="Polar residues" evidence="8">
    <location>
        <begin position="330"/>
        <end position="340"/>
    </location>
</feature>
<evidence type="ECO:0000256" key="3">
    <source>
        <dbReference type="ARBA" id="ARBA00022853"/>
    </source>
</evidence>
<feature type="compositionally biased region" description="Polar residues" evidence="8">
    <location>
        <begin position="1730"/>
        <end position="1741"/>
    </location>
</feature>
<feature type="region of interest" description="Disordered" evidence="8">
    <location>
        <begin position="317"/>
        <end position="343"/>
    </location>
</feature>
<feature type="compositionally biased region" description="Polar residues" evidence="8">
    <location>
        <begin position="158"/>
        <end position="176"/>
    </location>
</feature>
<dbReference type="GO" id="GO:0006325">
    <property type="term" value="P:chromatin organization"/>
    <property type="evidence" value="ECO:0007669"/>
    <property type="project" value="UniProtKB-KW"/>
</dbReference>
<feature type="compositionally biased region" description="Basic and acidic residues" evidence="8">
    <location>
        <begin position="1941"/>
        <end position="1951"/>
    </location>
</feature>
<dbReference type="GO" id="GO:0035267">
    <property type="term" value="C:NuA4 histone acetyltransferase complex"/>
    <property type="evidence" value="ECO:0007669"/>
    <property type="project" value="InterPro"/>
</dbReference>
<feature type="domain" description="HSA" evidence="10">
    <location>
        <begin position="573"/>
        <end position="648"/>
    </location>
</feature>
<feature type="region of interest" description="Disordered" evidence="8">
    <location>
        <begin position="253"/>
        <end position="273"/>
    </location>
</feature>
<gene>
    <name evidence="11" type="ORF">QN277_025003</name>
</gene>
<feature type="region of interest" description="Disordered" evidence="8">
    <location>
        <begin position="1133"/>
        <end position="1158"/>
    </location>
</feature>
<dbReference type="Pfam" id="PF07529">
    <property type="entry name" value="HSA"/>
    <property type="match status" value="1"/>
</dbReference>
<feature type="compositionally biased region" description="Polar residues" evidence="8">
    <location>
        <begin position="1899"/>
        <end position="1910"/>
    </location>
</feature>
<keyword evidence="4" id="KW-0238">DNA-binding</keyword>
<feature type="region of interest" description="Disordered" evidence="8">
    <location>
        <begin position="107"/>
        <end position="238"/>
    </location>
</feature>
<dbReference type="InterPro" id="IPR014012">
    <property type="entry name" value="HSA_dom"/>
</dbReference>
<feature type="compositionally biased region" description="Low complexity" evidence="8">
    <location>
        <begin position="1563"/>
        <end position="1588"/>
    </location>
</feature>
<dbReference type="GO" id="GO:0048510">
    <property type="term" value="P:regulation of timing of transition from vegetative to reproductive phase"/>
    <property type="evidence" value="ECO:0007669"/>
    <property type="project" value="UniProtKB-ARBA"/>
</dbReference>
<reference evidence="11" key="1">
    <citation type="submission" date="2023-10" db="EMBL/GenBank/DDBJ databases">
        <title>Chromosome-level genome of the transformable northern wattle, Acacia crassicarpa.</title>
        <authorList>
            <person name="Massaro I."/>
            <person name="Sinha N.R."/>
            <person name="Poethig S."/>
            <person name="Leichty A.R."/>
        </authorList>
    </citation>
    <scope>NUCLEOTIDE SEQUENCE</scope>
    <source>
        <strain evidence="11">Acra3RX</strain>
        <tissue evidence="11">Leaf</tissue>
    </source>
</reference>
<keyword evidence="3" id="KW-0156">Chromatin regulator</keyword>
<feature type="domain" description="Myb-like" evidence="9">
    <location>
        <begin position="1078"/>
        <end position="1130"/>
    </location>
</feature>
<sequence>MHGCNSGSALLVNAEVDSMGGVVDGGVGIGLKTSPHRAAIEKAQAELRQEYDVREERKRELEFLEKGGNPLDFKFGNAASASVQSTSLTDQHHEQFVTSEAKGSFALTASPHGDSVDSSARPGAPSVSEPNTADNLLVLGIDTELPKGERRSVHQSRRNNVAPSEQSSKIDGSQNAKDSEDSAIFRPYARRNRSRTNHGPRGSSRDGKGLVSETSNLKDHNLPSVSKPKPPNINGEVVTKDNISINPLVSKSDGVRAHQTTSSNSVPEVKLDITTKRNFKEDQGTLPSQDDNVQNPVVIASREADAIEERGPIASADLEPLPKTTKPENETCSGQPNGTANLKADKKGMVNEEQNGDAALGETILNSGSSCTQASVGRDVNNDSDMCNIAKNVNGNGSAVGKLPEFDKKLNLTGCEVKERIKTSASEGGATVNNGNNAGCLNHSSGCNIVKAEEDACVNSSSMQKKVSDFSNIKGQNDNTASKTDKELSDVLVDHSNSVKGNSSGRPQQQPMDVSNCELPQAVLSEGVPTAASDLQPCSNHHLFVEKAREDSILEEARIIEAKRKRITELSSTRMLPTQNYRKSHWGFVLEEMAWLANDFAQERLWKITAAAQLCHRAAFTSRLRFEEKNKHREIKVLAHHIAKAVMQFWHSVELLLENSGAILESEKVGVVEASRNKGRNSDVETKEHMEEQHPGKNVAKKVQAYALSFLKNSKPHETSSQAEAPTTPERISDSGTLGMPWEEHLTEESLFYTVPSTAMETYRKSVESHFLYVEKPVSSLQEEVETSLYDTAPEFGSEENAYDEDDGETSTYYLPAPYQGIKSSNSAYKKHRNMMKSYPPRSSEFGADLPYGNYTTGSQPSMLNGKRPASLNVGPITKRMRTATRQRVVSPYTTGVTVTLHPQVKTDASSGDTNSFQDDQSTLHCGSQIQKSVEVESIGEFERQLPYDCAETSVKTKKKKNKKNLGLTYDQGWQVDSVLNEQRDHSKKRLDSHHFDPNGSSGLYAQHIAKKPKTMKLTLDNTYDNIPTMNGSIPSPAASQMSNMSNQSKLIKIISGRDRGRKAKPLKIPAGQPGSGSPWSLFEDQALVVLVHDMGPNWELVSDAVNSTLQFKCIFRKPKECKERHKILMDRSAGDGADSAEDSGSSQSYPSTLPGIPKGSARQLFQRLQGPMEEDTLKSHFENIIKIGQKQYYRRNQNDIQDSKQIVPAHNSHVIALTQVCPNNLNGVLLTPLDLCDTNAPTPDTLTHGFQGSSAGGLALSSQGSLPSIHPASGANSSLAGSSGMVIGNNLTSPSGPIPASVRDIRYGVPRTSPLSVDEQQRMQQYNQMMSGRNMQQANLSVPGSLSGSDRGVRMLHGGNGMGMMCGMNRSMSMPRPGLQGMAPSSMLNSGNLHSSSMVGMSSPVNMHSGVGTGQGNSVLRPREALHMMRPGHNPEHQRQMMVPELPIQVSQGTSQGIPAFNGLSSAFSNQTSPPPVQPYPGHAQQPHQMTQQQSHLSSSHSHLQGTNHAVNPQQQALALRLSKERQLQRYMQQQQQQFASSNTLMPHVQAQCKVPMSSAPQNSSQIHSQNSSQQGVPVSPVVSQHQQQKHHLAQHGFSRNPGASGLTNQAVKQRQRQQQQQQQQYQQPGRQHPNPRQHAQSQQQAKLLKGMGRLAHQNIPLDASHLNGLSIPPESQNTEKGDPVMHVIQGQNSYPESGLSPNQQSKSLPSVQSTNHSQLQQKLHPAATATSSKQPQSIVSADGSAQGPSGHILSSPQQAVITSNHHQMQLQSHPQSKQINQTQSNMQRMIPQSRAVHSESPRKSQSDSTQVDQQPANCTPEVGMSPVMTHGCIDSANAASAVPSASSQWKTSEPPSDSNMLNPAMQTGSLGSATAGNPAVKEPLPQISQGIGSRQLSVNLPSHSQNSAAHWPQQPLPLQQSSSQPVLSQQPFKPQEQQLQKHQDQEKNSPKHMALQHQSQQQVQLGQSSMFIRPPNSRVE</sequence>
<keyword evidence="5" id="KW-0539">Nucleus</keyword>
<feature type="region of interest" description="Disordered" evidence="8">
    <location>
        <begin position="1555"/>
        <end position="1649"/>
    </location>
</feature>
<evidence type="ECO:0000256" key="6">
    <source>
        <dbReference type="ARBA" id="ARBA00057743"/>
    </source>
</evidence>
<evidence type="ECO:0000256" key="8">
    <source>
        <dbReference type="SAM" id="MobiDB-lite"/>
    </source>
</evidence>
<dbReference type="PROSITE" id="PS51204">
    <property type="entry name" value="HSA"/>
    <property type="match status" value="1"/>
</dbReference>
<feature type="compositionally biased region" description="Polar residues" evidence="8">
    <location>
        <begin position="1454"/>
        <end position="1473"/>
    </location>
</feature>
<feature type="region of interest" description="Disordered" evidence="8">
    <location>
        <begin position="714"/>
        <end position="734"/>
    </location>
</feature>
<dbReference type="GO" id="GO:0005634">
    <property type="term" value="C:nucleus"/>
    <property type="evidence" value="ECO:0007669"/>
    <property type="project" value="UniProtKB-SubCell"/>
</dbReference>